<dbReference type="InterPro" id="IPR044068">
    <property type="entry name" value="CB"/>
</dbReference>
<proteinExistence type="inferred from homology"/>
<name>A0A0A7KTV9_AERSS</name>
<evidence type="ECO:0000256" key="4">
    <source>
        <dbReference type="ARBA" id="ARBA00023172"/>
    </source>
</evidence>
<keyword evidence="3 5" id="KW-0238">DNA-binding</keyword>
<keyword evidence="2" id="KW-0229">DNA integration</keyword>
<feature type="compositionally biased region" description="Basic and acidic residues" evidence="6">
    <location>
        <begin position="348"/>
        <end position="358"/>
    </location>
</feature>
<evidence type="ECO:0000313" key="8">
    <source>
        <dbReference type="EMBL" id="AIZ49678.1"/>
    </source>
</evidence>
<evidence type="ECO:0000256" key="1">
    <source>
        <dbReference type="ARBA" id="ARBA00008857"/>
    </source>
</evidence>
<dbReference type="PANTHER" id="PTHR30629">
    <property type="entry name" value="PROPHAGE INTEGRASE"/>
    <property type="match status" value="1"/>
</dbReference>
<dbReference type="PANTHER" id="PTHR30629:SF2">
    <property type="entry name" value="PROPHAGE INTEGRASE INTS-RELATED"/>
    <property type="match status" value="1"/>
</dbReference>
<accession>A0A0A7KTV9</accession>
<feature type="region of interest" description="Disordered" evidence="6">
    <location>
        <begin position="330"/>
        <end position="358"/>
    </location>
</feature>
<evidence type="ECO:0000256" key="2">
    <source>
        <dbReference type="ARBA" id="ARBA00022908"/>
    </source>
</evidence>
<protein>
    <submittedName>
        <fullName evidence="8">Phage integrase</fullName>
    </submittedName>
</protein>
<evidence type="ECO:0000256" key="5">
    <source>
        <dbReference type="PROSITE-ProRule" id="PRU01248"/>
    </source>
</evidence>
<evidence type="ECO:0000256" key="3">
    <source>
        <dbReference type="ARBA" id="ARBA00023125"/>
    </source>
</evidence>
<comment type="similarity">
    <text evidence="1">Belongs to the 'phage' integrase family.</text>
</comment>
<reference evidence="8" key="2">
    <citation type="journal article" date="2015" name="Vet. Microbiol.">
        <title>Variants of a genomic island in Aeromonas salmonicida subsp. salmonicida link isolates with their geographical origins.</title>
        <authorList>
            <person name="Emond-Rheault J.G."/>
            <person name="Vincent A.T."/>
            <person name="Trudel M.V."/>
            <person name="Brochu F."/>
            <person name="Boyle B."/>
            <person name="Tanaka K.H."/>
            <person name="Attere S.A."/>
            <person name="Jubinville E."/>
            <person name="Loch T.P."/>
            <person name="Winters A.D."/>
            <person name="Faisal M."/>
            <person name="Frenette M."/>
            <person name="Derome N."/>
            <person name="Charette S.J."/>
        </authorList>
    </citation>
    <scope>NUCLEOTIDE SEQUENCE</scope>
    <source>
        <strain evidence="8">09-0167</strain>
    </source>
</reference>
<dbReference type="InterPro" id="IPR013762">
    <property type="entry name" value="Integrase-like_cat_sf"/>
</dbReference>
<dbReference type="GO" id="GO:0015074">
    <property type="term" value="P:DNA integration"/>
    <property type="evidence" value="ECO:0007669"/>
    <property type="project" value="UniProtKB-KW"/>
</dbReference>
<dbReference type="Gene3D" id="1.10.443.10">
    <property type="entry name" value="Intergrase catalytic core"/>
    <property type="match status" value="1"/>
</dbReference>
<dbReference type="GO" id="GO:0003677">
    <property type="term" value="F:DNA binding"/>
    <property type="evidence" value="ECO:0007669"/>
    <property type="project" value="UniProtKB-UniRule"/>
</dbReference>
<dbReference type="SUPFAM" id="SSF56349">
    <property type="entry name" value="DNA breaking-rejoining enzymes"/>
    <property type="match status" value="1"/>
</dbReference>
<sequence>MARTRSNPADNWLPPRCYIKGPSIVFRPVGGGSIKVCAATVKQSEVWAAYEKLIDQRVATHTVAAMIDEFFLSADFADLAKNTKLDYRKHSKPVLLVFGKMAADAVEPKHVRAYLDKRGLKSRVQANREKAFLSRAYRWAYERGRVKINPCQGVRQFKEKARTRYITDTEYQAVYNLAPPMIQIAMELSYLCVARKGDVLVMRWEHVLDDGVFIQQGKTAVRQIKMWSPRLKAAIEAAGRLAKHSIAGFVLSKPDGQAYTSNGFDAAWRNTILRAREITKMPLDFTFHDIKAKAISDLGGSSRDKQQISGHKTEGQVQVYDRSIKRVPTVEAARKNTADIPSAYSPDIPREVKGGGKS</sequence>
<evidence type="ECO:0000259" key="7">
    <source>
        <dbReference type="PROSITE" id="PS51900"/>
    </source>
</evidence>
<dbReference type="PROSITE" id="PS51900">
    <property type="entry name" value="CB"/>
    <property type="match status" value="1"/>
</dbReference>
<dbReference type="GO" id="GO:0006310">
    <property type="term" value="P:DNA recombination"/>
    <property type="evidence" value="ECO:0007669"/>
    <property type="project" value="UniProtKB-KW"/>
</dbReference>
<dbReference type="EMBL" id="KJ626180">
    <property type="protein sequence ID" value="AIZ49678.1"/>
    <property type="molecule type" value="Genomic_DNA"/>
</dbReference>
<dbReference type="InterPro" id="IPR050808">
    <property type="entry name" value="Phage_Integrase"/>
</dbReference>
<keyword evidence="4" id="KW-0233">DNA recombination</keyword>
<organism evidence="8">
    <name type="scientific">Aeromonas salmonicida subsp. salmonicida</name>
    <dbReference type="NCBI Taxonomy" id="29491"/>
    <lineage>
        <taxon>Bacteria</taxon>
        <taxon>Pseudomonadati</taxon>
        <taxon>Pseudomonadota</taxon>
        <taxon>Gammaproteobacteria</taxon>
        <taxon>Aeromonadales</taxon>
        <taxon>Aeromonadaceae</taxon>
        <taxon>Aeromonas</taxon>
    </lineage>
</organism>
<feature type="domain" description="Core-binding (CB)" evidence="7">
    <location>
        <begin position="61"/>
        <end position="141"/>
    </location>
</feature>
<reference evidence="8" key="1">
    <citation type="submission" date="2014-03" db="EMBL/GenBank/DDBJ databases">
        <authorList>
            <person name="Emond-Rheault J.-G."/>
            <person name="Trudel M.V."/>
            <person name="Vincent A.T."/>
            <person name="Brochu F."/>
            <person name="Boyle B."/>
            <person name="Tanaka K.H."/>
            <person name="Attere S.A."/>
            <person name="Jubinville E."/>
            <person name="Frenette M."/>
            <person name="Derome N."/>
            <person name="Charette S.J."/>
        </authorList>
    </citation>
    <scope>NUCLEOTIDE SEQUENCE</scope>
    <source>
        <strain evidence="8">09-0167</strain>
    </source>
</reference>
<dbReference type="Gene3D" id="1.10.150.130">
    <property type="match status" value="1"/>
</dbReference>
<dbReference type="AlphaFoldDB" id="A0A0A7KTV9"/>
<dbReference type="InterPro" id="IPR011010">
    <property type="entry name" value="DNA_brk_join_enz"/>
</dbReference>
<dbReference type="InterPro" id="IPR010998">
    <property type="entry name" value="Integrase_recombinase_N"/>
</dbReference>
<evidence type="ECO:0000256" key="6">
    <source>
        <dbReference type="SAM" id="MobiDB-lite"/>
    </source>
</evidence>